<keyword evidence="3" id="KW-0378">Hydrolase</keyword>
<gene>
    <name evidence="3" type="ORF">BN1326_90017</name>
</gene>
<evidence type="ECO:0000313" key="4">
    <source>
        <dbReference type="Proteomes" id="UP000236509"/>
    </source>
</evidence>
<feature type="transmembrane region" description="Helical" evidence="1">
    <location>
        <begin position="142"/>
        <end position="162"/>
    </location>
</feature>
<feature type="transmembrane region" description="Helical" evidence="1">
    <location>
        <begin position="116"/>
        <end position="135"/>
    </location>
</feature>
<dbReference type="GO" id="GO:0006508">
    <property type="term" value="P:proteolysis"/>
    <property type="evidence" value="ECO:0007669"/>
    <property type="project" value="UniProtKB-KW"/>
</dbReference>
<dbReference type="Proteomes" id="UP000236509">
    <property type="component" value="Unassembled WGS sequence"/>
</dbReference>
<evidence type="ECO:0000259" key="2">
    <source>
        <dbReference type="Pfam" id="PF02517"/>
    </source>
</evidence>
<keyword evidence="4" id="KW-1185">Reference proteome</keyword>
<keyword evidence="1" id="KW-1133">Transmembrane helix</keyword>
<feature type="transmembrane region" description="Helical" evidence="1">
    <location>
        <begin position="74"/>
        <end position="96"/>
    </location>
</feature>
<feature type="transmembrane region" description="Helical" evidence="1">
    <location>
        <begin position="193"/>
        <end position="211"/>
    </location>
</feature>
<keyword evidence="1" id="KW-0472">Membrane</keyword>
<dbReference type="GO" id="GO:0004175">
    <property type="term" value="F:endopeptidase activity"/>
    <property type="evidence" value="ECO:0007669"/>
    <property type="project" value="UniProtKB-ARBA"/>
</dbReference>
<dbReference type="PANTHER" id="PTHR36435:SF1">
    <property type="entry name" value="CAAX AMINO TERMINAL PROTEASE FAMILY PROTEIN"/>
    <property type="match status" value="1"/>
</dbReference>
<dbReference type="AlphaFoldDB" id="A0A7U7JVA8"/>
<accession>A0A7U7JVA8</accession>
<dbReference type="InterPro" id="IPR052710">
    <property type="entry name" value="CAAX_protease"/>
</dbReference>
<evidence type="ECO:0000313" key="3">
    <source>
        <dbReference type="EMBL" id="CRI29251.1"/>
    </source>
</evidence>
<feature type="transmembrane region" description="Helical" evidence="1">
    <location>
        <begin position="45"/>
        <end position="62"/>
    </location>
</feature>
<feature type="transmembrane region" description="Helical" evidence="1">
    <location>
        <begin position="168"/>
        <end position="186"/>
    </location>
</feature>
<feature type="transmembrane region" description="Helical" evidence="1">
    <location>
        <begin position="20"/>
        <end position="39"/>
    </location>
</feature>
<proteinExistence type="predicted"/>
<keyword evidence="3" id="KW-0645">Protease</keyword>
<dbReference type="PANTHER" id="PTHR36435">
    <property type="entry name" value="SLR1288 PROTEIN"/>
    <property type="match status" value="1"/>
</dbReference>
<dbReference type="Pfam" id="PF02517">
    <property type="entry name" value="Rce1-like"/>
    <property type="match status" value="1"/>
</dbReference>
<name>A0A7U7JVA8_9STAP</name>
<feature type="domain" description="CAAX prenyl protease 2/Lysostaphin resistance protein A-like" evidence="2">
    <location>
        <begin position="117"/>
        <end position="203"/>
    </location>
</feature>
<dbReference type="GO" id="GO:0080120">
    <property type="term" value="P:CAAX-box protein maturation"/>
    <property type="evidence" value="ECO:0007669"/>
    <property type="project" value="UniProtKB-ARBA"/>
</dbReference>
<protein>
    <submittedName>
        <fullName evidence="3">CAAX amino terminal protease family protein</fullName>
    </submittedName>
</protein>
<evidence type="ECO:0000256" key="1">
    <source>
        <dbReference type="SAM" id="Phobius"/>
    </source>
</evidence>
<reference evidence="3 4" key="1">
    <citation type="submission" date="2015-04" db="EMBL/GenBank/DDBJ databases">
        <authorList>
            <person name="Cao L."/>
            <person name="Gao C.H."/>
        </authorList>
    </citation>
    <scope>NUCLEOTIDE SEQUENCE [LARGE SCALE GENOMIC DNA]</scope>
    <source>
        <strain evidence="3 4">SH3</strain>
    </source>
</reference>
<keyword evidence="1" id="KW-0812">Transmembrane</keyword>
<organism evidence="3 4">
    <name type="scientific">Staphylococcus argenteus</name>
    <dbReference type="NCBI Taxonomy" id="985002"/>
    <lineage>
        <taxon>Bacteria</taxon>
        <taxon>Bacillati</taxon>
        <taxon>Bacillota</taxon>
        <taxon>Bacilli</taxon>
        <taxon>Bacillales</taxon>
        <taxon>Staphylococcaceae</taxon>
        <taxon>Staphylococcus</taxon>
    </lineage>
</organism>
<dbReference type="InterPro" id="IPR003675">
    <property type="entry name" value="Rce1/LyrA-like_dom"/>
</dbReference>
<comment type="caution">
    <text evidence="3">The sequence shown here is derived from an EMBL/GenBank/DDBJ whole genome shotgun (WGS) entry which is preliminary data.</text>
</comment>
<sequence>MIKKFNQFFYDDLSVTQGNYFFTLLKGIFIAIYFLIAIVICELHLLYGLLTIMVGIFLLKILKINLFSLKKITLPQIALIIGGTLLLFGLDNIYLYFHETPKNQQTLENEIKNMPLYFSILTGVVIPALLEEIIFRGILIRVIFRNHLLLGLVVSSLAFASLHESDTWIGYLPYLYSGVLFGLAYLKTRRLEVAILMYFLNNLSSLFIILWG</sequence>
<dbReference type="EMBL" id="CVOU01000021">
    <property type="protein sequence ID" value="CRI29251.1"/>
    <property type="molecule type" value="Genomic_DNA"/>
</dbReference>